<feature type="transmembrane region" description="Helical" evidence="2">
    <location>
        <begin position="422"/>
        <end position="447"/>
    </location>
</feature>
<dbReference type="RefSeq" id="WP_344652567.1">
    <property type="nucleotide sequence ID" value="NZ_BAAAGX010000027.1"/>
</dbReference>
<feature type="transmembrane region" description="Helical" evidence="2">
    <location>
        <begin position="263"/>
        <end position="282"/>
    </location>
</feature>
<evidence type="ECO:0000313" key="4">
    <source>
        <dbReference type="EMBL" id="GAA0267571.1"/>
    </source>
</evidence>
<evidence type="ECO:0000256" key="1">
    <source>
        <dbReference type="SAM" id="MobiDB-lite"/>
    </source>
</evidence>
<feature type="transmembrane region" description="Helical" evidence="2">
    <location>
        <begin position="392"/>
        <end position="410"/>
    </location>
</feature>
<feature type="transmembrane region" description="Helical" evidence="2">
    <location>
        <begin position="334"/>
        <end position="353"/>
    </location>
</feature>
<accession>A0ABP3EKL1</accession>
<evidence type="ECO:0000256" key="3">
    <source>
        <dbReference type="SAM" id="SignalP"/>
    </source>
</evidence>
<feature type="compositionally biased region" description="Basic and acidic residues" evidence="1">
    <location>
        <begin position="505"/>
        <end position="517"/>
    </location>
</feature>
<sequence>MFRGRWVLLVAVVSFFLMSAGWAAALPINGTYDESQHLVRAYGVVSGQVYAEPTNAIRGGGAWFDVPRSLLPGDLDCTFKSADRPAASCQTPAPDDESTTRVGSAAGRYNPVYYAAVGLPLLISPDFAGIVGARLVSALGAALMLGAAVLIAFRRRRPLLLAGLIVVATPMAMNLNGAINPNGWEIAAGVLLWSTLLTLFRARPGELGERFTRWLVVLAGITGSLLLVLRALGPVFLVLIVAACLLLSRRGAVMALVRRHDVWWVLGTGAFVGLYAIGWMLLSGLSDSEGAIGNDAADLPWSDALRQLSLTRMTFWVNQIVGQFGYGETTVPTWTIIAWYLLVAALVGPALAVVKRRHAFVLLGVLATSFLSLIALELFYLRNIGWSQHGRYIMPFGVGLVLAAVSLRRLDRALGTTGVARIVPGVAVVTGVLHVWTLLLVQSRFQFGQGRGLNPLRGSWTPPLGSFAPLLLEIAGVVLLAALAFWFVRNAAPTDAAVAATPAAPRDETLDPVHPDDAAPQAPVVTSVPATPAQVAAETRLPNGAVAP</sequence>
<feature type="chain" id="PRO_5045988763" description="Membrane protein DUF2142" evidence="3">
    <location>
        <begin position="24"/>
        <end position="548"/>
    </location>
</feature>
<feature type="signal peptide" evidence="3">
    <location>
        <begin position="1"/>
        <end position="23"/>
    </location>
</feature>
<evidence type="ECO:0000256" key="2">
    <source>
        <dbReference type="SAM" id="Phobius"/>
    </source>
</evidence>
<dbReference type="Proteomes" id="UP001500967">
    <property type="component" value="Unassembled WGS sequence"/>
</dbReference>
<reference evidence="5" key="1">
    <citation type="journal article" date="2019" name="Int. J. Syst. Evol. Microbiol.">
        <title>The Global Catalogue of Microorganisms (GCM) 10K type strain sequencing project: providing services to taxonomists for standard genome sequencing and annotation.</title>
        <authorList>
            <consortium name="The Broad Institute Genomics Platform"/>
            <consortium name="The Broad Institute Genome Sequencing Center for Infectious Disease"/>
            <person name="Wu L."/>
            <person name="Ma J."/>
        </authorList>
    </citation>
    <scope>NUCLEOTIDE SEQUENCE [LARGE SCALE GENOMIC DNA]</scope>
    <source>
        <strain evidence="5">JCM 10425</strain>
    </source>
</reference>
<feature type="transmembrane region" description="Helical" evidence="2">
    <location>
        <begin position="235"/>
        <end position="256"/>
    </location>
</feature>
<proteinExistence type="predicted"/>
<feature type="region of interest" description="Disordered" evidence="1">
    <location>
        <begin position="499"/>
        <end position="548"/>
    </location>
</feature>
<evidence type="ECO:0008006" key="6">
    <source>
        <dbReference type="Google" id="ProtNLM"/>
    </source>
</evidence>
<feature type="transmembrane region" description="Helical" evidence="2">
    <location>
        <begin position="159"/>
        <end position="177"/>
    </location>
</feature>
<keyword evidence="2" id="KW-0812">Transmembrane</keyword>
<dbReference type="Pfam" id="PF09913">
    <property type="entry name" value="DUF2142"/>
    <property type="match status" value="1"/>
</dbReference>
<feature type="transmembrane region" description="Helical" evidence="2">
    <location>
        <begin position="467"/>
        <end position="488"/>
    </location>
</feature>
<gene>
    <name evidence="4" type="ORF">GCM10009539_63040</name>
</gene>
<feature type="transmembrane region" description="Helical" evidence="2">
    <location>
        <begin position="360"/>
        <end position="380"/>
    </location>
</feature>
<name>A0ABP3EKL1_9ACTN</name>
<keyword evidence="2" id="KW-1133">Transmembrane helix</keyword>
<dbReference type="InterPro" id="IPR018674">
    <property type="entry name" value="DUF2142_membrane"/>
</dbReference>
<organism evidence="4 5">
    <name type="scientific">Cryptosporangium japonicum</name>
    <dbReference type="NCBI Taxonomy" id="80872"/>
    <lineage>
        <taxon>Bacteria</taxon>
        <taxon>Bacillati</taxon>
        <taxon>Actinomycetota</taxon>
        <taxon>Actinomycetes</taxon>
        <taxon>Cryptosporangiales</taxon>
        <taxon>Cryptosporangiaceae</taxon>
        <taxon>Cryptosporangium</taxon>
    </lineage>
</organism>
<evidence type="ECO:0000313" key="5">
    <source>
        <dbReference type="Proteomes" id="UP001500967"/>
    </source>
</evidence>
<dbReference type="EMBL" id="BAAAGX010000027">
    <property type="protein sequence ID" value="GAA0267571.1"/>
    <property type="molecule type" value="Genomic_DNA"/>
</dbReference>
<feature type="transmembrane region" description="Helical" evidence="2">
    <location>
        <begin position="127"/>
        <end position="152"/>
    </location>
</feature>
<keyword evidence="3" id="KW-0732">Signal</keyword>
<protein>
    <recommendedName>
        <fullName evidence="6">Membrane protein DUF2142</fullName>
    </recommendedName>
</protein>
<comment type="caution">
    <text evidence="4">The sequence shown here is derived from an EMBL/GenBank/DDBJ whole genome shotgun (WGS) entry which is preliminary data.</text>
</comment>
<keyword evidence="5" id="KW-1185">Reference proteome</keyword>
<keyword evidence="2" id="KW-0472">Membrane</keyword>